<dbReference type="AlphaFoldDB" id="A0A1M7LK66"/>
<organism evidence="2 3">
    <name type="scientific">Gracilibacillus kekensis</name>
    <dbReference type="NCBI Taxonomy" id="1027249"/>
    <lineage>
        <taxon>Bacteria</taxon>
        <taxon>Bacillati</taxon>
        <taxon>Bacillota</taxon>
        <taxon>Bacilli</taxon>
        <taxon>Bacillales</taxon>
        <taxon>Bacillaceae</taxon>
        <taxon>Gracilibacillus</taxon>
    </lineage>
</organism>
<feature type="region of interest" description="Disordered" evidence="1">
    <location>
        <begin position="1"/>
        <end position="21"/>
    </location>
</feature>
<dbReference type="Proteomes" id="UP000184184">
    <property type="component" value="Unassembled WGS sequence"/>
</dbReference>
<dbReference type="EMBL" id="FRCZ01000001">
    <property type="protein sequence ID" value="SHM78504.1"/>
    <property type="molecule type" value="Genomic_DNA"/>
</dbReference>
<sequence length="44" mass="4513">MDGLFPGERSEHGGKVLREPSGSGCGSFAVIEYPAGAICALSQM</sequence>
<accession>A0A1M7LK66</accession>
<name>A0A1M7LK66_9BACI</name>
<gene>
    <name evidence="2" type="ORF">SAMN05216179_1102</name>
</gene>
<evidence type="ECO:0000313" key="2">
    <source>
        <dbReference type="EMBL" id="SHM78504.1"/>
    </source>
</evidence>
<keyword evidence="3" id="KW-1185">Reference proteome</keyword>
<evidence type="ECO:0000256" key="1">
    <source>
        <dbReference type="SAM" id="MobiDB-lite"/>
    </source>
</evidence>
<evidence type="ECO:0000313" key="3">
    <source>
        <dbReference type="Proteomes" id="UP000184184"/>
    </source>
</evidence>
<protein>
    <submittedName>
        <fullName evidence="2">Uncharacterized protein</fullName>
    </submittedName>
</protein>
<dbReference type="RefSeq" id="WP_280174039.1">
    <property type="nucleotide sequence ID" value="NZ_FRCZ01000001.1"/>
</dbReference>
<proteinExistence type="predicted"/>
<feature type="compositionally biased region" description="Basic and acidic residues" evidence="1">
    <location>
        <begin position="8"/>
        <end position="18"/>
    </location>
</feature>
<reference evidence="2 3" key="1">
    <citation type="submission" date="2016-11" db="EMBL/GenBank/DDBJ databases">
        <authorList>
            <person name="Jaros S."/>
            <person name="Januszkiewicz K."/>
            <person name="Wedrychowicz H."/>
        </authorList>
    </citation>
    <scope>NUCLEOTIDE SEQUENCE [LARGE SCALE GENOMIC DNA]</scope>
    <source>
        <strain evidence="2 3">CGMCC 1.10681</strain>
    </source>
</reference>